<feature type="compositionally biased region" description="Low complexity" evidence="6">
    <location>
        <begin position="241"/>
        <end position="251"/>
    </location>
</feature>
<evidence type="ECO:0000256" key="3">
    <source>
        <dbReference type="ARBA" id="ARBA00023125"/>
    </source>
</evidence>
<evidence type="ECO:0000256" key="2">
    <source>
        <dbReference type="ARBA" id="ARBA00022833"/>
    </source>
</evidence>
<sequence length="275" mass="30276">MDRLRRELDFGNRDDDNDDGSSPEPSSSSSATTTTTVRQHLRTPKCARCRNHGVISCLRGHKKLCRWRECCCQSCLLVVQRQRIMAAQVALRRQQQQQQQQQTVLGGGAGSGSESTALTVSSGGKVLNMEELIIQKQIYSQQLKGVQRSKMASRNMIYDSRKFASLFESPLTERIRKRRAFADSRLMSAPILMEIPSPRTVPPPPVYVTPAAAAAFFPLKPLILSPLEFAQRSFGGLMEQSPPLSTSSSSPSPSPAPATNKPKLSFSIESIIGVK</sequence>
<dbReference type="PROSITE" id="PS50809">
    <property type="entry name" value="DM_2"/>
    <property type="match status" value="1"/>
</dbReference>
<dbReference type="Pfam" id="PF00751">
    <property type="entry name" value="DM"/>
    <property type="match status" value="1"/>
</dbReference>
<dbReference type="InterPro" id="IPR036407">
    <property type="entry name" value="DM_DNA-bd_sf"/>
</dbReference>
<feature type="compositionally biased region" description="Basic and acidic residues" evidence="6">
    <location>
        <begin position="1"/>
        <end position="14"/>
    </location>
</feature>
<accession>A0ABM1Y716</accession>
<evidence type="ECO:0000256" key="5">
    <source>
        <dbReference type="PROSITE-ProRule" id="PRU00070"/>
    </source>
</evidence>
<feature type="compositionally biased region" description="Low complexity" evidence="6">
    <location>
        <begin position="22"/>
        <end position="36"/>
    </location>
</feature>
<dbReference type="InterPro" id="IPR026607">
    <property type="entry name" value="DMRT"/>
</dbReference>
<dbReference type="SMART" id="SM00301">
    <property type="entry name" value="DM"/>
    <property type="match status" value="1"/>
</dbReference>
<keyword evidence="9" id="KW-1185">Reference proteome</keyword>
<keyword evidence="1 5" id="KW-0479">Metal-binding</keyword>
<reference evidence="9" key="1">
    <citation type="journal article" date="2015" name="Proc. Natl. Acad. Sci. U.S.A.">
        <title>Genome sequence of the Asian Tiger mosquito, Aedes albopictus, reveals insights into its biology, genetics, and evolution.</title>
        <authorList>
            <person name="Chen X.G."/>
            <person name="Jiang X."/>
            <person name="Gu J."/>
            <person name="Xu M."/>
            <person name="Wu Y."/>
            <person name="Deng Y."/>
            <person name="Zhang C."/>
            <person name="Bonizzoni M."/>
            <person name="Dermauw W."/>
            <person name="Vontas J."/>
            <person name="Armbruster P."/>
            <person name="Huang X."/>
            <person name="Yang Y."/>
            <person name="Zhang H."/>
            <person name="He W."/>
            <person name="Peng H."/>
            <person name="Liu Y."/>
            <person name="Wu K."/>
            <person name="Chen J."/>
            <person name="Lirakis M."/>
            <person name="Topalis P."/>
            <person name="Van Leeuwen T."/>
            <person name="Hall A.B."/>
            <person name="Jiang X."/>
            <person name="Thorpe C."/>
            <person name="Mueller R.L."/>
            <person name="Sun C."/>
            <person name="Waterhouse R.M."/>
            <person name="Yan G."/>
            <person name="Tu Z.J."/>
            <person name="Fang X."/>
            <person name="James A.A."/>
        </authorList>
    </citation>
    <scope>NUCLEOTIDE SEQUENCE [LARGE SCALE GENOMIC DNA]</scope>
    <source>
        <strain evidence="9">Foshan</strain>
    </source>
</reference>
<feature type="DNA-binding region" description="DM" evidence="5">
    <location>
        <begin position="46"/>
        <end position="93"/>
    </location>
</feature>
<proteinExistence type="predicted"/>
<dbReference type="EnsemblMetazoa" id="AALFPA23_006379.R8270">
    <property type="protein sequence ID" value="AALFPA23_006379.P8270"/>
    <property type="gene ID" value="AALFPA23_006379"/>
</dbReference>
<keyword evidence="4 5" id="KW-0539">Nucleus</keyword>
<keyword evidence="3 5" id="KW-0238">DNA-binding</keyword>
<dbReference type="PANTHER" id="PTHR12322">
    <property type="entry name" value="DOUBLESEX AND MAB-3 RELATED TRANSCRIPTION FACTOR DMRT"/>
    <property type="match status" value="1"/>
</dbReference>
<evidence type="ECO:0000256" key="6">
    <source>
        <dbReference type="SAM" id="MobiDB-lite"/>
    </source>
</evidence>
<dbReference type="Proteomes" id="UP000069940">
    <property type="component" value="Unassembled WGS sequence"/>
</dbReference>
<dbReference type="Gene3D" id="4.10.1040.10">
    <property type="entry name" value="DM DNA-binding domain"/>
    <property type="match status" value="1"/>
</dbReference>
<feature type="domain" description="DM" evidence="7">
    <location>
        <begin position="46"/>
        <end position="93"/>
    </location>
</feature>
<reference evidence="8" key="2">
    <citation type="submission" date="2025-05" db="UniProtKB">
        <authorList>
            <consortium name="EnsemblMetazoa"/>
        </authorList>
    </citation>
    <scope>IDENTIFICATION</scope>
    <source>
        <strain evidence="8">Foshan</strain>
    </source>
</reference>
<evidence type="ECO:0000256" key="1">
    <source>
        <dbReference type="ARBA" id="ARBA00022723"/>
    </source>
</evidence>
<evidence type="ECO:0000256" key="4">
    <source>
        <dbReference type="ARBA" id="ARBA00023242"/>
    </source>
</evidence>
<organism evidence="8 9">
    <name type="scientific">Aedes albopictus</name>
    <name type="common">Asian tiger mosquito</name>
    <name type="synonym">Stegomyia albopicta</name>
    <dbReference type="NCBI Taxonomy" id="7160"/>
    <lineage>
        <taxon>Eukaryota</taxon>
        <taxon>Metazoa</taxon>
        <taxon>Ecdysozoa</taxon>
        <taxon>Arthropoda</taxon>
        <taxon>Hexapoda</taxon>
        <taxon>Insecta</taxon>
        <taxon>Pterygota</taxon>
        <taxon>Neoptera</taxon>
        <taxon>Endopterygota</taxon>
        <taxon>Diptera</taxon>
        <taxon>Nematocera</taxon>
        <taxon>Culicoidea</taxon>
        <taxon>Culicidae</taxon>
        <taxon>Culicinae</taxon>
        <taxon>Aedini</taxon>
        <taxon>Aedes</taxon>
        <taxon>Stegomyia</taxon>
    </lineage>
</organism>
<dbReference type="PROSITE" id="PS40000">
    <property type="entry name" value="DM_1"/>
    <property type="match status" value="1"/>
</dbReference>
<dbReference type="PANTHER" id="PTHR12322:SF53">
    <property type="entry name" value="DOUBLESEX-MAB RELATED 11E"/>
    <property type="match status" value="1"/>
</dbReference>
<dbReference type="SUPFAM" id="SSF82927">
    <property type="entry name" value="Cysteine-rich DNA binding domain, (DM domain)"/>
    <property type="match status" value="1"/>
</dbReference>
<dbReference type="InterPro" id="IPR001275">
    <property type="entry name" value="DM_DNA-bd"/>
</dbReference>
<feature type="region of interest" description="Disordered" evidence="6">
    <location>
        <begin position="1"/>
        <end position="37"/>
    </location>
</feature>
<dbReference type="RefSeq" id="XP_019558567.3">
    <property type="nucleotide sequence ID" value="XM_019703022.3"/>
</dbReference>
<protein>
    <recommendedName>
        <fullName evidence="7">DM domain-containing protein</fullName>
    </recommendedName>
</protein>
<evidence type="ECO:0000313" key="8">
    <source>
        <dbReference type="EnsemblMetazoa" id="AALFPA23_006379.P8270"/>
    </source>
</evidence>
<comment type="subcellular location">
    <subcellularLocation>
        <location evidence="5">Nucleus</location>
    </subcellularLocation>
</comment>
<name>A0ABM1Y716_AEDAL</name>
<evidence type="ECO:0000313" key="9">
    <source>
        <dbReference type="Proteomes" id="UP000069940"/>
    </source>
</evidence>
<dbReference type="GeneID" id="109427469"/>
<keyword evidence="2 5" id="KW-0862">Zinc</keyword>
<feature type="region of interest" description="Disordered" evidence="6">
    <location>
        <begin position="238"/>
        <end position="275"/>
    </location>
</feature>
<evidence type="ECO:0000259" key="7">
    <source>
        <dbReference type="PROSITE" id="PS50809"/>
    </source>
</evidence>